<dbReference type="Gene3D" id="3.30.565.10">
    <property type="entry name" value="Histidine kinase-like ATPase, C-terminal domain"/>
    <property type="match status" value="1"/>
</dbReference>
<dbReference type="FunFam" id="1.10.287.130:FF:000001">
    <property type="entry name" value="Two-component sensor histidine kinase"/>
    <property type="match status" value="1"/>
</dbReference>
<gene>
    <name evidence="11" type="ORF">EOE67_00350</name>
</gene>
<evidence type="ECO:0000259" key="8">
    <source>
        <dbReference type="PROSITE" id="PS50109"/>
    </source>
</evidence>
<dbReference type="Pfam" id="PF01590">
    <property type="entry name" value="GAF"/>
    <property type="match status" value="1"/>
</dbReference>
<feature type="domain" description="PAS" evidence="9">
    <location>
        <begin position="369"/>
        <end position="412"/>
    </location>
</feature>
<dbReference type="SMART" id="SM00388">
    <property type="entry name" value="HisKA"/>
    <property type="match status" value="1"/>
</dbReference>
<evidence type="ECO:0000256" key="4">
    <source>
        <dbReference type="ARBA" id="ARBA00022679"/>
    </source>
</evidence>
<dbReference type="InterPro" id="IPR029016">
    <property type="entry name" value="GAF-like_dom_sf"/>
</dbReference>
<dbReference type="Proteomes" id="UP000283077">
    <property type="component" value="Unassembled WGS sequence"/>
</dbReference>
<evidence type="ECO:0000256" key="2">
    <source>
        <dbReference type="ARBA" id="ARBA00012438"/>
    </source>
</evidence>
<dbReference type="PANTHER" id="PTHR43711">
    <property type="entry name" value="TWO-COMPONENT HISTIDINE KINASE"/>
    <property type="match status" value="1"/>
</dbReference>
<dbReference type="EC" id="2.7.13.3" evidence="2"/>
<dbReference type="CDD" id="cd00082">
    <property type="entry name" value="HisKA"/>
    <property type="match status" value="1"/>
</dbReference>
<dbReference type="InterPro" id="IPR005467">
    <property type="entry name" value="His_kinase_dom"/>
</dbReference>
<comment type="catalytic activity">
    <reaction evidence="1">
        <text>ATP + protein L-histidine = ADP + protein N-phospho-L-histidine.</text>
        <dbReference type="EC" id="2.7.13.3"/>
    </reaction>
</comment>
<dbReference type="PROSITE" id="PS50112">
    <property type="entry name" value="PAS"/>
    <property type="match status" value="1"/>
</dbReference>
<dbReference type="Pfam" id="PF08447">
    <property type="entry name" value="PAS_3"/>
    <property type="match status" value="2"/>
</dbReference>
<evidence type="ECO:0000313" key="11">
    <source>
        <dbReference type="EMBL" id="RVU41686.1"/>
    </source>
</evidence>
<evidence type="ECO:0000313" key="12">
    <source>
        <dbReference type="Proteomes" id="UP000283077"/>
    </source>
</evidence>
<dbReference type="SUPFAM" id="SSF55874">
    <property type="entry name" value="ATPase domain of HSP90 chaperone/DNA topoisomerase II/histidine kinase"/>
    <property type="match status" value="1"/>
</dbReference>
<dbReference type="OrthoDB" id="8573350at2"/>
<evidence type="ECO:0000256" key="3">
    <source>
        <dbReference type="ARBA" id="ARBA00022553"/>
    </source>
</evidence>
<keyword evidence="4" id="KW-0808">Transferase</keyword>
<dbReference type="PROSITE" id="PS50109">
    <property type="entry name" value="HIS_KIN"/>
    <property type="match status" value="1"/>
</dbReference>
<dbReference type="SMART" id="SM00091">
    <property type="entry name" value="PAS"/>
    <property type="match status" value="2"/>
</dbReference>
<dbReference type="Gene3D" id="3.30.450.20">
    <property type="entry name" value="PAS domain"/>
    <property type="match status" value="2"/>
</dbReference>
<dbReference type="InterPro" id="IPR036097">
    <property type="entry name" value="HisK_dim/P_sf"/>
</dbReference>
<dbReference type="PANTHER" id="PTHR43711:SF30">
    <property type="entry name" value="HISTIDINE KINASE"/>
    <property type="match status" value="1"/>
</dbReference>
<dbReference type="InterPro" id="IPR035965">
    <property type="entry name" value="PAS-like_dom_sf"/>
</dbReference>
<dbReference type="GO" id="GO:0005886">
    <property type="term" value="C:plasma membrane"/>
    <property type="evidence" value="ECO:0007669"/>
    <property type="project" value="UniProtKB-ARBA"/>
</dbReference>
<dbReference type="InterPro" id="IPR003018">
    <property type="entry name" value="GAF"/>
</dbReference>
<dbReference type="Pfam" id="PF00512">
    <property type="entry name" value="HisKA"/>
    <property type="match status" value="1"/>
</dbReference>
<dbReference type="Gene3D" id="1.10.287.130">
    <property type="match status" value="1"/>
</dbReference>
<dbReference type="EMBL" id="SACS01000001">
    <property type="protein sequence ID" value="RVU41686.1"/>
    <property type="molecule type" value="Genomic_DNA"/>
</dbReference>
<dbReference type="SMART" id="SM00086">
    <property type="entry name" value="PAC"/>
    <property type="match status" value="2"/>
</dbReference>
<organism evidence="11 12">
    <name type="scientific">Rheinheimera riviphila</name>
    <dbReference type="NCBI Taxonomy" id="1834037"/>
    <lineage>
        <taxon>Bacteria</taxon>
        <taxon>Pseudomonadati</taxon>
        <taxon>Pseudomonadota</taxon>
        <taxon>Gammaproteobacteria</taxon>
        <taxon>Chromatiales</taxon>
        <taxon>Chromatiaceae</taxon>
        <taxon>Rheinheimera</taxon>
    </lineage>
</organism>
<dbReference type="SUPFAM" id="SSF47384">
    <property type="entry name" value="Homodimeric domain of signal transducing histidine kinase"/>
    <property type="match status" value="1"/>
</dbReference>
<dbReference type="SUPFAM" id="SSF55785">
    <property type="entry name" value="PYP-like sensor domain (PAS domain)"/>
    <property type="match status" value="2"/>
</dbReference>
<dbReference type="InterPro" id="IPR003661">
    <property type="entry name" value="HisK_dim/P_dom"/>
</dbReference>
<dbReference type="PROSITE" id="PS50113">
    <property type="entry name" value="PAC"/>
    <property type="match status" value="1"/>
</dbReference>
<dbReference type="InterPro" id="IPR004358">
    <property type="entry name" value="Sig_transdc_His_kin-like_C"/>
</dbReference>
<dbReference type="Gene3D" id="3.30.450.40">
    <property type="match status" value="1"/>
</dbReference>
<dbReference type="InterPro" id="IPR000700">
    <property type="entry name" value="PAS-assoc_C"/>
</dbReference>
<dbReference type="GO" id="GO:0000155">
    <property type="term" value="F:phosphorelay sensor kinase activity"/>
    <property type="evidence" value="ECO:0007669"/>
    <property type="project" value="InterPro"/>
</dbReference>
<dbReference type="InterPro" id="IPR001610">
    <property type="entry name" value="PAC"/>
</dbReference>
<dbReference type="SMART" id="SM00387">
    <property type="entry name" value="HATPase_c"/>
    <property type="match status" value="1"/>
</dbReference>
<reference evidence="11 12" key="1">
    <citation type="submission" date="2019-01" db="EMBL/GenBank/DDBJ databases">
        <authorList>
            <person name="Chen W.-M."/>
        </authorList>
    </citation>
    <scope>NUCLEOTIDE SEQUENCE [LARGE SCALE GENOMIC DNA]</scope>
    <source>
        <strain evidence="11 12">KYPC3</strain>
    </source>
</reference>
<evidence type="ECO:0000256" key="6">
    <source>
        <dbReference type="ARBA" id="ARBA00023012"/>
    </source>
</evidence>
<dbReference type="NCBIfam" id="TIGR00229">
    <property type="entry name" value="sensory_box"/>
    <property type="match status" value="1"/>
</dbReference>
<keyword evidence="5" id="KW-0418">Kinase</keyword>
<evidence type="ECO:0000259" key="10">
    <source>
        <dbReference type="PROSITE" id="PS50113"/>
    </source>
</evidence>
<dbReference type="Gene3D" id="2.10.70.100">
    <property type="match status" value="1"/>
</dbReference>
<dbReference type="InterPro" id="IPR003594">
    <property type="entry name" value="HATPase_dom"/>
</dbReference>
<proteinExistence type="predicted"/>
<dbReference type="SUPFAM" id="SSF55781">
    <property type="entry name" value="GAF domain-like"/>
    <property type="match status" value="1"/>
</dbReference>
<name>A0A437R4I4_9GAMM</name>
<evidence type="ECO:0000259" key="9">
    <source>
        <dbReference type="PROSITE" id="PS50112"/>
    </source>
</evidence>
<accession>A0A437R4I4</accession>
<evidence type="ECO:0000256" key="7">
    <source>
        <dbReference type="ARBA" id="ARBA00023136"/>
    </source>
</evidence>
<dbReference type="InterPro" id="IPR050736">
    <property type="entry name" value="Sensor_HK_Regulatory"/>
</dbReference>
<comment type="caution">
    <text evidence="11">The sequence shown here is derived from an EMBL/GenBank/DDBJ whole genome shotgun (WGS) entry which is preliminary data.</text>
</comment>
<protein>
    <recommendedName>
        <fullName evidence="2">histidine kinase</fullName>
        <ecNumber evidence="2">2.7.13.3</ecNumber>
    </recommendedName>
</protein>
<dbReference type="FunFam" id="3.30.565.10:FF:000006">
    <property type="entry name" value="Sensor histidine kinase WalK"/>
    <property type="match status" value="1"/>
</dbReference>
<dbReference type="InterPro" id="IPR013655">
    <property type="entry name" value="PAS_fold_3"/>
</dbReference>
<feature type="domain" description="Histidine kinase" evidence="8">
    <location>
        <begin position="467"/>
        <end position="688"/>
    </location>
</feature>
<dbReference type="InterPro" id="IPR000014">
    <property type="entry name" value="PAS"/>
</dbReference>
<evidence type="ECO:0000256" key="1">
    <source>
        <dbReference type="ARBA" id="ARBA00000085"/>
    </source>
</evidence>
<sequence length="688" mass="76751">MRLGLLCIWPPATPNNPIRKTAELTFLMTQPSSASSGNTTAAPRQGRQLLALQTKILASPLLFASDTQQAWRFLTEQISHALYADRVSVWLFSAVDVLQCIDLFEYKNKSHLNGVCLQRSHYPKYFQALSEDVLIAAFDAATHPATAEFNDGYLQSAGICSMLDAVIQSEQGLCGVICIEQVSTPRQWSIDEQHFVTAMASVASTVHTFSQHLALQRDYQLLLERQEMASRHARIGFWEANMGSDELWWSPMVYEIFGVSAANFSPSRTLFYQQLHPEDRALVRQSEALAEAGGEHNVMHRIVLPDGSIRWVHEVAKWTTSVGDSAARLIGSVQDVTAQQQLRCELQQFFTLSRDVLCIANDQNYFERVNAAFCRITGYSEAELLSRPFTQFIHPADLEPTEDVVTEMQQGQAASGFINRYRHKDGHYLTLQWSSIRDPATSKVYASAQDITERQQLEQLKREFVSTVSHELRTPLTSISGALGLVSSGVLGELPTQVQHMLQLANNNCQRLTSLINDLLDIEKLSAGMMQFELQSEPLLALVEQCVADNLHYGHQRAVTLQLSADAGAELWHVQIDKLRFAQIMANLISNAVKFSPPQSTVQILLQRQQQRLKIMVQDQGPGIPDEFKPLIFQRFSQADSSDARQKGGTGLGLALSKQLTESMQGSIGFDSVPGQGACFYVQFPLLS</sequence>
<dbReference type="CDD" id="cd00130">
    <property type="entry name" value="PAS"/>
    <property type="match status" value="2"/>
</dbReference>
<dbReference type="Pfam" id="PF02518">
    <property type="entry name" value="HATPase_c"/>
    <property type="match status" value="1"/>
</dbReference>
<keyword evidence="7" id="KW-0472">Membrane</keyword>
<feature type="domain" description="PAC" evidence="10">
    <location>
        <begin position="296"/>
        <end position="348"/>
    </location>
</feature>
<evidence type="ECO:0000256" key="5">
    <source>
        <dbReference type="ARBA" id="ARBA00022777"/>
    </source>
</evidence>
<keyword evidence="6" id="KW-0902">Two-component regulatory system</keyword>
<keyword evidence="3" id="KW-0597">Phosphoprotein</keyword>
<dbReference type="PRINTS" id="PR00344">
    <property type="entry name" value="BCTRLSENSOR"/>
</dbReference>
<dbReference type="AlphaFoldDB" id="A0A437R4I4"/>
<keyword evidence="12" id="KW-1185">Reference proteome</keyword>
<dbReference type="InterPro" id="IPR036890">
    <property type="entry name" value="HATPase_C_sf"/>
</dbReference>